<sequence>MEEELRHATEMLRHAEEKREKWNQRVNTLAALLRSHGTALLEHTKTPATNLPIQFTSATFPTTAASTASAASETSPPPPSEWFDSGLTSEVESSDGTSADSVEDNPMKDSSDESNDNVPATHGEESVFGVAASLKQNVNGNTMEDPSNDNILETKGELAANKDVPATHSEQNVFLRRRVAPTCIG</sequence>
<name>A0ACC0VYA7_9STRA</name>
<protein>
    <submittedName>
        <fullName evidence="1">Uncharacterized protein</fullName>
    </submittedName>
</protein>
<evidence type="ECO:0000313" key="1">
    <source>
        <dbReference type="EMBL" id="KAI9910910.1"/>
    </source>
</evidence>
<accession>A0ACC0VYA7</accession>
<comment type="caution">
    <text evidence="1">The sequence shown here is derived from an EMBL/GenBank/DDBJ whole genome shotgun (WGS) entry which is preliminary data.</text>
</comment>
<reference evidence="1 2" key="1">
    <citation type="journal article" date="2022" name="bioRxiv">
        <title>The genome of the oomycete Peronosclerospora sorghi, a cosmopolitan pathogen of maize and sorghum, is inflated with dispersed pseudogenes.</title>
        <authorList>
            <person name="Fletcher K."/>
            <person name="Martin F."/>
            <person name="Isakeit T."/>
            <person name="Cavanaugh K."/>
            <person name="Magill C."/>
            <person name="Michelmore R."/>
        </authorList>
    </citation>
    <scope>NUCLEOTIDE SEQUENCE [LARGE SCALE GENOMIC DNA]</scope>
    <source>
        <strain evidence="1">P6</strain>
    </source>
</reference>
<gene>
    <name evidence="1" type="ORF">PsorP6_010520</name>
</gene>
<evidence type="ECO:0000313" key="2">
    <source>
        <dbReference type="Proteomes" id="UP001163321"/>
    </source>
</evidence>
<keyword evidence="2" id="KW-1185">Reference proteome</keyword>
<dbReference type="EMBL" id="CM047585">
    <property type="protein sequence ID" value="KAI9910910.1"/>
    <property type="molecule type" value="Genomic_DNA"/>
</dbReference>
<proteinExistence type="predicted"/>
<dbReference type="Proteomes" id="UP001163321">
    <property type="component" value="Chromosome 6"/>
</dbReference>
<organism evidence="1 2">
    <name type="scientific">Peronosclerospora sorghi</name>
    <dbReference type="NCBI Taxonomy" id="230839"/>
    <lineage>
        <taxon>Eukaryota</taxon>
        <taxon>Sar</taxon>
        <taxon>Stramenopiles</taxon>
        <taxon>Oomycota</taxon>
        <taxon>Peronosporomycetes</taxon>
        <taxon>Peronosporales</taxon>
        <taxon>Peronosporaceae</taxon>
        <taxon>Peronosclerospora</taxon>
    </lineage>
</organism>